<organism evidence="2 3">
    <name type="scientific">Corynebacterium tuscaniense</name>
    <dbReference type="NCBI Taxonomy" id="302449"/>
    <lineage>
        <taxon>Bacteria</taxon>
        <taxon>Bacillati</taxon>
        <taxon>Actinomycetota</taxon>
        <taxon>Actinomycetes</taxon>
        <taxon>Mycobacteriales</taxon>
        <taxon>Corynebacteriaceae</taxon>
        <taxon>Corynebacterium</taxon>
    </lineage>
</organism>
<name>A0A2N6T540_9CORY</name>
<keyword evidence="1" id="KW-1133">Transmembrane helix</keyword>
<gene>
    <name evidence="2" type="ORF">CJ203_05310</name>
</gene>
<accession>A0A2N6T540</accession>
<comment type="caution">
    <text evidence="2">The sequence shown here is derived from an EMBL/GenBank/DDBJ whole genome shotgun (WGS) entry which is preliminary data.</text>
</comment>
<dbReference type="RefSeq" id="WP_102723839.1">
    <property type="nucleotide sequence ID" value="NZ_PNHG01000006.1"/>
</dbReference>
<dbReference type="Proteomes" id="UP000235836">
    <property type="component" value="Unassembled WGS sequence"/>
</dbReference>
<reference evidence="2 3" key="1">
    <citation type="submission" date="2017-09" db="EMBL/GenBank/DDBJ databases">
        <title>Bacterial strain isolated from the female urinary microbiota.</title>
        <authorList>
            <person name="Thomas-White K."/>
            <person name="Kumar N."/>
            <person name="Forster S."/>
            <person name="Putonti C."/>
            <person name="Lawley T."/>
            <person name="Wolfe A.J."/>
        </authorList>
    </citation>
    <scope>NUCLEOTIDE SEQUENCE [LARGE SCALE GENOMIC DNA]</scope>
    <source>
        <strain evidence="2 3">UMB0792</strain>
    </source>
</reference>
<sequence length="178" mass="18801">MNTDLLKNPIVTIALSVITALIIAIGAAAGLGAFGSSTPPEKTQPESLVVSLPENAKKATPEQVEAILSGKWVTTSNPPENIISFSRSEGSEGAAEKAPYFVHGGVCNGFGVGLVVDKTNATYTVEEGATTLKQCEPELWRYDNSVREAFIRGNTIYFDGTHTYFAKGGTGLKLSPAH</sequence>
<evidence type="ECO:0000313" key="2">
    <source>
        <dbReference type="EMBL" id="PMC64429.1"/>
    </source>
</evidence>
<evidence type="ECO:0000256" key="1">
    <source>
        <dbReference type="SAM" id="Phobius"/>
    </source>
</evidence>
<proteinExistence type="predicted"/>
<keyword evidence="3" id="KW-1185">Reference proteome</keyword>
<dbReference type="EMBL" id="PNHG01000006">
    <property type="protein sequence ID" value="PMC64429.1"/>
    <property type="molecule type" value="Genomic_DNA"/>
</dbReference>
<keyword evidence="1" id="KW-0812">Transmembrane</keyword>
<evidence type="ECO:0000313" key="3">
    <source>
        <dbReference type="Proteomes" id="UP000235836"/>
    </source>
</evidence>
<dbReference type="AlphaFoldDB" id="A0A2N6T540"/>
<keyword evidence="1" id="KW-0472">Membrane</keyword>
<evidence type="ECO:0008006" key="4">
    <source>
        <dbReference type="Google" id="ProtNLM"/>
    </source>
</evidence>
<protein>
    <recommendedName>
        <fullName evidence="4">DUF306 domain-containing protein</fullName>
    </recommendedName>
</protein>
<feature type="transmembrane region" description="Helical" evidence="1">
    <location>
        <begin position="12"/>
        <end position="34"/>
    </location>
</feature>